<dbReference type="GO" id="GO:0016020">
    <property type="term" value="C:membrane"/>
    <property type="evidence" value="ECO:0007669"/>
    <property type="project" value="UniProtKB-SubCell"/>
</dbReference>
<accession>A0A7W9ZLM2</accession>
<reference evidence="7 8" key="1">
    <citation type="submission" date="2020-08" db="EMBL/GenBank/DDBJ databases">
        <title>Genomic Encyclopedia of Type Strains, Phase IV (KMG-IV): sequencing the most valuable type-strain genomes for metagenomic binning, comparative biology and taxonomic classification.</title>
        <authorList>
            <person name="Goeker M."/>
        </authorList>
    </citation>
    <scope>NUCLEOTIDE SEQUENCE [LARGE SCALE GENOMIC DNA]</scope>
    <source>
        <strain evidence="7 8">DSM 17989</strain>
    </source>
</reference>
<sequence>MFYFKKERKIMSKAVDEIYCHSCGKPIKKEAEICIACGVKNKQVKKSYNKLIAALLCLFFGYLGAHRFYVGKMGTGITFLCIILLSPFFYLFTLGLGLIIILPVLAILEIIVFIDFIRILINKF</sequence>
<evidence type="ECO:0000256" key="5">
    <source>
        <dbReference type="SAM" id="Phobius"/>
    </source>
</evidence>
<evidence type="ECO:0000256" key="2">
    <source>
        <dbReference type="ARBA" id="ARBA00022692"/>
    </source>
</evidence>
<protein>
    <submittedName>
        <fullName evidence="7">TM2 domain-containing membrane protein YozV</fullName>
    </submittedName>
</protein>
<evidence type="ECO:0000256" key="4">
    <source>
        <dbReference type="ARBA" id="ARBA00023136"/>
    </source>
</evidence>
<keyword evidence="2 5" id="KW-0812">Transmembrane</keyword>
<dbReference type="Pfam" id="PF05154">
    <property type="entry name" value="TM2"/>
    <property type="match status" value="1"/>
</dbReference>
<proteinExistence type="predicted"/>
<feature type="transmembrane region" description="Helical" evidence="5">
    <location>
        <begin position="99"/>
        <end position="121"/>
    </location>
</feature>
<evidence type="ECO:0000256" key="3">
    <source>
        <dbReference type="ARBA" id="ARBA00022989"/>
    </source>
</evidence>
<evidence type="ECO:0000313" key="8">
    <source>
        <dbReference type="Proteomes" id="UP000536100"/>
    </source>
</evidence>
<evidence type="ECO:0000256" key="1">
    <source>
        <dbReference type="ARBA" id="ARBA00004141"/>
    </source>
</evidence>
<dbReference type="Proteomes" id="UP000536100">
    <property type="component" value="Unassembled WGS sequence"/>
</dbReference>
<dbReference type="InterPro" id="IPR007829">
    <property type="entry name" value="TM2"/>
</dbReference>
<feature type="transmembrane region" description="Helical" evidence="5">
    <location>
        <begin position="75"/>
        <end position="92"/>
    </location>
</feature>
<comment type="caution">
    <text evidence="7">The sequence shown here is derived from an EMBL/GenBank/DDBJ whole genome shotgun (WGS) entry which is preliminary data.</text>
</comment>
<comment type="subcellular location">
    <subcellularLocation>
        <location evidence="1">Membrane</location>
        <topology evidence="1">Multi-pass membrane protein</topology>
    </subcellularLocation>
</comment>
<keyword evidence="3 5" id="KW-1133">Transmembrane helix</keyword>
<feature type="domain" description="TM2" evidence="6">
    <location>
        <begin position="47"/>
        <end position="92"/>
    </location>
</feature>
<name>A0A7W9ZLM2_9SPIR</name>
<dbReference type="AlphaFoldDB" id="A0A7W9ZLM2"/>
<organism evidence="7 8">
    <name type="scientific">Borreliella californiensis</name>
    <dbReference type="NCBI Taxonomy" id="373543"/>
    <lineage>
        <taxon>Bacteria</taxon>
        <taxon>Pseudomonadati</taxon>
        <taxon>Spirochaetota</taxon>
        <taxon>Spirochaetia</taxon>
        <taxon>Spirochaetales</taxon>
        <taxon>Borreliaceae</taxon>
        <taxon>Borreliella</taxon>
    </lineage>
</organism>
<evidence type="ECO:0000259" key="6">
    <source>
        <dbReference type="Pfam" id="PF05154"/>
    </source>
</evidence>
<keyword evidence="4 5" id="KW-0472">Membrane</keyword>
<dbReference type="EMBL" id="JACHFB010000012">
    <property type="protein sequence ID" value="MBB6213816.1"/>
    <property type="molecule type" value="Genomic_DNA"/>
</dbReference>
<feature type="transmembrane region" description="Helical" evidence="5">
    <location>
        <begin position="51"/>
        <end position="69"/>
    </location>
</feature>
<evidence type="ECO:0000313" key="7">
    <source>
        <dbReference type="EMBL" id="MBB6213816.1"/>
    </source>
</evidence>
<gene>
    <name evidence="7" type="ORF">HNP67_001311</name>
</gene>